<evidence type="ECO:0000313" key="3">
    <source>
        <dbReference type="EMBL" id="KAK2643364.1"/>
    </source>
</evidence>
<name>A0AAD9WTL9_9ROSI</name>
<dbReference type="AlphaFoldDB" id="A0AAD9WTL9"/>
<dbReference type="InterPro" id="IPR044974">
    <property type="entry name" value="Disease_R_plants"/>
</dbReference>
<gene>
    <name evidence="3" type="ORF">Ddye_025127</name>
</gene>
<accession>A0AAD9WTL9</accession>
<dbReference type="InterPro" id="IPR011713">
    <property type="entry name" value="Leu-rich_rpt_3"/>
</dbReference>
<dbReference type="InterPro" id="IPR032675">
    <property type="entry name" value="LRR_dom_sf"/>
</dbReference>
<reference evidence="3" key="1">
    <citation type="journal article" date="2023" name="Plant J.">
        <title>Genome sequences and population genomics provide insights into the demographic history, inbreeding, and mutation load of two 'living fossil' tree species of Dipteronia.</title>
        <authorList>
            <person name="Feng Y."/>
            <person name="Comes H.P."/>
            <person name="Chen J."/>
            <person name="Zhu S."/>
            <person name="Lu R."/>
            <person name="Zhang X."/>
            <person name="Li P."/>
            <person name="Qiu J."/>
            <person name="Olsen K.M."/>
            <person name="Qiu Y."/>
        </authorList>
    </citation>
    <scope>NUCLEOTIDE SEQUENCE</scope>
    <source>
        <strain evidence="3">KIB01</strain>
    </source>
</reference>
<keyword evidence="2" id="KW-0677">Repeat</keyword>
<keyword evidence="4" id="KW-1185">Reference proteome</keyword>
<proteinExistence type="predicted"/>
<dbReference type="Pfam" id="PF07725">
    <property type="entry name" value="LRR_3"/>
    <property type="match status" value="1"/>
</dbReference>
<organism evidence="3 4">
    <name type="scientific">Dipteronia dyeriana</name>
    <dbReference type="NCBI Taxonomy" id="168575"/>
    <lineage>
        <taxon>Eukaryota</taxon>
        <taxon>Viridiplantae</taxon>
        <taxon>Streptophyta</taxon>
        <taxon>Embryophyta</taxon>
        <taxon>Tracheophyta</taxon>
        <taxon>Spermatophyta</taxon>
        <taxon>Magnoliopsida</taxon>
        <taxon>eudicotyledons</taxon>
        <taxon>Gunneridae</taxon>
        <taxon>Pentapetalae</taxon>
        <taxon>rosids</taxon>
        <taxon>malvids</taxon>
        <taxon>Sapindales</taxon>
        <taxon>Sapindaceae</taxon>
        <taxon>Hippocastanoideae</taxon>
        <taxon>Acereae</taxon>
        <taxon>Dipteronia</taxon>
    </lineage>
</organism>
<keyword evidence="1" id="KW-0433">Leucine-rich repeat</keyword>
<dbReference type="SUPFAM" id="SSF52058">
    <property type="entry name" value="L domain-like"/>
    <property type="match status" value="1"/>
</dbReference>
<dbReference type="PANTHER" id="PTHR11017:SF479">
    <property type="entry name" value="DISEASE RESISTANCE PROTEIN (TIR-NBS-LRR CLASS) FAMILY"/>
    <property type="match status" value="1"/>
</dbReference>
<dbReference type="EMBL" id="JANJYI010000007">
    <property type="protein sequence ID" value="KAK2643364.1"/>
    <property type="molecule type" value="Genomic_DNA"/>
</dbReference>
<dbReference type="Gene3D" id="3.80.10.10">
    <property type="entry name" value="Ribonuclease Inhibitor"/>
    <property type="match status" value="1"/>
</dbReference>
<sequence>MNKVKIREGVLESLPDLRYLCWHRYPSKSLPSKFNRDHLVELDMSYSNLQHLWKDTKFLGNLRRISSEAVNN</sequence>
<protein>
    <submittedName>
        <fullName evidence="3">Uncharacterized protein</fullName>
    </submittedName>
</protein>
<evidence type="ECO:0000256" key="1">
    <source>
        <dbReference type="ARBA" id="ARBA00022614"/>
    </source>
</evidence>
<comment type="caution">
    <text evidence="3">The sequence shown here is derived from an EMBL/GenBank/DDBJ whole genome shotgun (WGS) entry which is preliminary data.</text>
</comment>
<evidence type="ECO:0000256" key="2">
    <source>
        <dbReference type="ARBA" id="ARBA00022737"/>
    </source>
</evidence>
<dbReference type="PANTHER" id="PTHR11017">
    <property type="entry name" value="LEUCINE-RICH REPEAT-CONTAINING PROTEIN"/>
    <property type="match status" value="1"/>
</dbReference>
<evidence type="ECO:0000313" key="4">
    <source>
        <dbReference type="Proteomes" id="UP001280121"/>
    </source>
</evidence>
<dbReference type="GO" id="GO:0006952">
    <property type="term" value="P:defense response"/>
    <property type="evidence" value="ECO:0007669"/>
    <property type="project" value="InterPro"/>
</dbReference>
<dbReference type="Proteomes" id="UP001280121">
    <property type="component" value="Unassembled WGS sequence"/>
</dbReference>